<dbReference type="EMBL" id="MVFC01000043">
    <property type="protein sequence ID" value="OON72074.1"/>
    <property type="molecule type" value="Genomic_DNA"/>
</dbReference>
<evidence type="ECO:0000256" key="2">
    <source>
        <dbReference type="RuleBase" id="RU000461"/>
    </source>
</evidence>
<evidence type="ECO:0000313" key="3">
    <source>
        <dbReference type="EMBL" id="OON72074.1"/>
    </source>
</evidence>
<keyword evidence="2" id="KW-0408">Iron</keyword>
<dbReference type="GO" id="GO:0004497">
    <property type="term" value="F:monooxygenase activity"/>
    <property type="evidence" value="ECO:0007669"/>
    <property type="project" value="UniProtKB-KW"/>
</dbReference>
<dbReference type="GO" id="GO:0016705">
    <property type="term" value="F:oxidoreductase activity, acting on paired donors, with incorporation or reduction of molecular oxygen"/>
    <property type="evidence" value="ECO:0007669"/>
    <property type="project" value="InterPro"/>
</dbReference>
<dbReference type="InterPro" id="IPR017972">
    <property type="entry name" value="Cyt_P450_CS"/>
</dbReference>
<dbReference type="STRING" id="83656.B1H18_31360"/>
<comment type="caution">
    <text evidence="3">The sequence shown here is derived from an EMBL/GenBank/DDBJ whole genome shotgun (WGS) entry which is preliminary data.</text>
</comment>
<gene>
    <name evidence="3" type="ORF">B1H18_31360</name>
</gene>
<dbReference type="InterPro" id="IPR002397">
    <property type="entry name" value="Cyt_P450_B"/>
</dbReference>
<dbReference type="PANTHER" id="PTHR46696">
    <property type="entry name" value="P450, PUTATIVE (EUROFUNG)-RELATED"/>
    <property type="match status" value="1"/>
</dbReference>
<evidence type="ECO:0000313" key="4">
    <source>
        <dbReference type="Proteomes" id="UP000190539"/>
    </source>
</evidence>
<protein>
    <submittedName>
        <fullName evidence="3">Cytochrome</fullName>
    </submittedName>
</protein>
<dbReference type="PROSITE" id="PS00086">
    <property type="entry name" value="CYTOCHROME_P450"/>
    <property type="match status" value="1"/>
</dbReference>
<sequence length="403" mass="44114">MTEVPTPVVPDLDFPLSRRGDTVPAECAWLRRKRPVARVRTMTGDLAWLVSTHELATRVLQDDTFSMLRVGEAGAPSQYAPTFPVELRNSMARFSDDGLRGAIMKAVSPPVVAASADGMRRRADELIDALVADGPPLDFKQHFTDPYTVSVMCAVLGLPDTDWRSMLACLDITIMTAPEPFEGARANWDKGIARMTTRLREPGAVRAAGLLGSLARLREADSADPVPDDVLAMALHTLFEAGAASAATFLLHATLLLMCHPEQADALRDHPEHLGTAVEELLRHNLSIGDGLPRIATRDIRLGDADIKEGDLVLVLVEGANHDPTAFTSPERLDLRRTPNPHLSFGAGSHYCPATTLARAHADIALEAVLRRLPDLRLAIPVEQLNWRTGWIKRTCERLPVLW</sequence>
<keyword evidence="2" id="KW-0479">Metal-binding</keyword>
<dbReference type="GO" id="GO:0020037">
    <property type="term" value="F:heme binding"/>
    <property type="evidence" value="ECO:0007669"/>
    <property type="project" value="InterPro"/>
</dbReference>
<keyword evidence="2" id="KW-0560">Oxidoreductase</keyword>
<dbReference type="PANTHER" id="PTHR46696:SF1">
    <property type="entry name" value="CYTOCHROME P450 YJIB-RELATED"/>
    <property type="match status" value="1"/>
</dbReference>
<name>A0A1V4A147_9ACTN</name>
<keyword evidence="2" id="KW-0503">Monooxygenase</keyword>
<keyword evidence="2" id="KW-0349">Heme</keyword>
<proteinExistence type="inferred from homology"/>
<dbReference type="InterPro" id="IPR001128">
    <property type="entry name" value="Cyt_P450"/>
</dbReference>
<keyword evidence="4" id="KW-1185">Reference proteome</keyword>
<evidence type="ECO:0000256" key="1">
    <source>
        <dbReference type="ARBA" id="ARBA00010617"/>
    </source>
</evidence>
<dbReference type="RefSeq" id="WP_077973841.1">
    <property type="nucleotide sequence ID" value="NZ_CP045178.1"/>
</dbReference>
<dbReference type="SUPFAM" id="SSF48264">
    <property type="entry name" value="Cytochrome P450"/>
    <property type="match status" value="1"/>
</dbReference>
<dbReference type="GO" id="GO:0005506">
    <property type="term" value="F:iron ion binding"/>
    <property type="evidence" value="ECO:0007669"/>
    <property type="project" value="InterPro"/>
</dbReference>
<reference evidence="3 4" key="1">
    <citation type="submission" date="2017-02" db="EMBL/GenBank/DDBJ databases">
        <title>Draft Genome Sequence of Streptomyces tsukubaensis F601, a Producer of the immunosuppressant tacrolimus FK506.</title>
        <authorList>
            <person name="Zong G."/>
            <person name="Zhong C."/>
            <person name="Fu J."/>
            <person name="Qin R."/>
            <person name="Cao G."/>
        </authorList>
    </citation>
    <scope>NUCLEOTIDE SEQUENCE [LARGE SCALE GENOMIC DNA]</scope>
    <source>
        <strain evidence="3 4">F601</strain>
    </source>
</reference>
<comment type="similarity">
    <text evidence="1 2">Belongs to the cytochrome P450 family.</text>
</comment>
<dbReference type="InterPro" id="IPR036396">
    <property type="entry name" value="Cyt_P450_sf"/>
</dbReference>
<dbReference type="AlphaFoldDB" id="A0A1V4A147"/>
<dbReference type="Proteomes" id="UP000190539">
    <property type="component" value="Unassembled WGS sequence"/>
</dbReference>
<dbReference type="Pfam" id="PF00067">
    <property type="entry name" value="p450"/>
    <property type="match status" value="1"/>
</dbReference>
<accession>A0A1V4A147</accession>
<organism evidence="3 4">
    <name type="scientific">Streptomyces tsukubensis</name>
    <dbReference type="NCBI Taxonomy" id="83656"/>
    <lineage>
        <taxon>Bacteria</taxon>
        <taxon>Bacillati</taxon>
        <taxon>Actinomycetota</taxon>
        <taxon>Actinomycetes</taxon>
        <taxon>Kitasatosporales</taxon>
        <taxon>Streptomycetaceae</taxon>
        <taxon>Streptomyces</taxon>
    </lineage>
</organism>
<dbReference type="PRINTS" id="PR00359">
    <property type="entry name" value="BP450"/>
</dbReference>
<dbReference type="OrthoDB" id="4508142at2"/>
<dbReference type="Gene3D" id="1.10.630.10">
    <property type="entry name" value="Cytochrome P450"/>
    <property type="match status" value="1"/>
</dbReference>